<feature type="transmembrane region" description="Helical" evidence="10">
    <location>
        <begin position="12"/>
        <end position="34"/>
    </location>
</feature>
<name>A0ABU4S2Z7_9GAMM</name>
<dbReference type="SMART" id="SM00304">
    <property type="entry name" value="HAMP"/>
    <property type="match status" value="1"/>
</dbReference>
<keyword evidence="14" id="KW-1185">Reference proteome</keyword>
<evidence type="ECO:0000256" key="3">
    <source>
        <dbReference type="ARBA" id="ARBA00012438"/>
    </source>
</evidence>
<keyword evidence="8" id="KW-0418">Kinase</keyword>
<comment type="caution">
    <text evidence="13">The sequence shown here is derived from an EMBL/GenBank/DDBJ whole genome shotgun (WGS) entry which is preliminary data.</text>
</comment>
<dbReference type="EMBL" id="JAXAFO010000076">
    <property type="protein sequence ID" value="MDX6851547.1"/>
    <property type="molecule type" value="Genomic_DNA"/>
</dbReference>
<dbReference type="CDD" id="cd00082">
    <property type="entry name" value="HisKA"/>
    <property type="match status" value="1"/>
</dbReference>
<evidence type="ECO:0000256" key="7">
    <source>
        <dbReference type="ARBA" id="ARBA00022741"/>
    </source>
</evidence>
<gene>
    <name evidence="13" type="ORF">SCD92_19450</name>
</gene>
<evidence type="ECO:0000313" key="14">
    <source>
        <dbReference type="Proteomes" id="UP001273505"/>
    </source>
</evidence>
<evidence type="ECO:0000256" key="8">
    <source>
        <dbReference type="ARBA" id="ARBA00022777"/>
    </source>
</evidence>
<keyword evidence="6" id="KW-0808">Transferase</keyword>
<dbReference type="Gene3D" id="1.10.287.130">
    <property type="match status" value="1"/>
</dbReference>
<dbReference type="Pfam" id="PF00672">
    <property type="entry name" value="HAMP"/>
    <property type="match status" value="1"/>
</dbReference>
<keyword evidence="5" id="KW-0597">Phosphoprotein</keyword>
<dbReference type="SUPFAM" id="SSF55874">
    <property type="entry name" value="ATPase domain of HSP90 chaperone/DNA topoisomerase II/histidine kinase"/>
    <property type="match status" value="1"/>
</dbReference>
<evidence type="ECO:0000256" key="9">
    <source>
        <dbReference type="ARBA" id="ARBA00022840"/>
    </source>
</evidence>
<dbReference type="CDD" id="cd06225">
    <property type="entry name" value="HAMP"/>
    <property type="match status" value="1"/>
</dbReference>
<dbReference type="InterPro" id="IPR036890">
    <property type="entry name" value="HATPase_C_sf"/>
</dbReference>
<keyword evidence="7" id="KW-0547">Nucleotide-binding</keyword>
<proteinExistence type="predicted"/>
<dbReference type="InterPro" id="IPR036097">
    <property type="entry name" value="HisK_dim/P_sf"/>
</dbReference>
<organism evidence="13 14">
    <name type="scientific">Gilvimarinus gilvus</name>
    <dbReference type="NCBI Taxonomy" id="3058038"/>
    <lineage>
        <taxon>Bacteria</taxon>
        <taxon>Pseudomonadati</taxon>
        <taxon>Pseudomonadota</taxon>
        <taxon>Gammaproteobacteria</taxon>
        <taxon>Cellvibrionales</taxon>
        <taxon>Cellvibrionaceae</taxon>
        <taxon>Gilvimarinus</taxon>
    </lineage>
</organism>
<dbReference type="Pfam" id="PF02518">
    <property type="entry name" value="HATPase_c"/>
    <property type="match status" value="1"/>
</dbReference>
<dbReference type="SMART" id="SM00387">
    <property type="entry name" value="HATPase_c"/>
    <property type="match status" value="1"/>
</dbReference>
<evidence type="ECO:0000259" key="12">
    <source>
        <dbReference type="PROSITE" id="PS50885"/>
    </source>
</evidence>
<dbReference type="SUPFAM" id="SSF47384">
    <property type="entry name" value="Homodimeric domain of signal transducing histidine kinase"/>
    <property type="match status" value="1"/>
</dbReference>
<protein>
    <recommendedName>
        <fullName evidence="3">histidine kinase</fullName>
        <ecNumber evidence="3">2.7.13.3</ecNumber>
    </recommendedName>
</protein>
<dbReference type="InterPro" id="IPR003661">
    <property type="entry name" value="HisK_dim/P_dom"/>
</dbReference>
<keyword evidence="9" id="KW-0067">ATP-binding</keyword>
<dbReference type="InterPro" id="IPR003594">
    <property type="entry name" value="HATPase_dom"/>
</dbReference>
<dbReference type="SMART" id="SM00388">
    <property type="entry name" value="HisKA"/>
    <property type="match status" value="1"/>
</dbReference>
<keyword evidence="4" id="KW-1003">Cell membrane</keyword>
<evidence type="ECO:0000256" key="2">
    <source>
        <dbReference type="ARBA" id="ARBA00004651"/>
    </source>
</evidence>
<dbReference type="PANTHER" id="PTHR44936:SF10">
    <property type="entry name" value="SENSOR PROTEIN RSTB"/>
    <property type="match status" value="1"/>
</dbReference>
<dbReference type="SUPFAM" id="SSF158472">
    <property type="entry name" value="HAMP domain-like"/>
    <property type="match status" value="1"/>
</dbReference>
<dbReference type="Pfam" id="PF00512">
    <property type="entry name" value="HisKA"/>
    <property type="match status" value="1"/>
</dbReference>
<sequence length="433" mass="48871">MKLKVAGFAGRLFLWFWLSLTLLIVGNFFASHYFDDRAQLRQPTARDAEKLEMYSRSINSRQPANIHQIMRSRIGHTLIILDPKSGNPIRDQRRHWRLTPLFDVDQVHVMKLGPGIKVIGPFTITTKSGDYQAFWMMPRTHVSAWRQLLYDSPKWRLAGSMCLVLILSLILARWLSRPVQALTQAARQLGNGQLDVRVAPGKGEFGELAHEFNSMADKLQAAMASQQRLVADVSHELRSPLTRLKLAAGMLSEQMDNSHVKRIEKECNTLDHLIEQVLTLARLEGSVYKEQSTRVDLVNLIQSSVEDWRFQSERTDITYSGPAFLEAYCKPHLMLRIFDNLLANACRYATSVQLYLKQTDSGWLLTIEDNGPGVSDEQIQHLFEPFYRADPARSHQGNFGLGLAITLAAAQAQGIRIRAGHAKSGGLQLDLSG</sequence>
<keyword evidence="10" id="KW-0472">Membrane</keyword>
<evidence type="ECO:0000259" key="11">
    <source>
        <dbReference type="PROSITE" id="PS50109"/>
    </source>
</evidence>
<keyword evidence="10" id="KW-1133">Transmembrane helix</keyword>
<evidence type="ECO:0000256" key="6">
    <source>
        <dbReference type="ARBA" id="ARBA00022679"/>
    </source>
</evidence>
<dbReference type="Gene3D" id="3.30.565.10">
    <property type="entry name" value="Histidine kinase-like ATPase, C-terminal domain"/>
    <property type="match status" value="1"/>
</dbReference>
<evidence type="ECO:0000256" key="10">
    <source>
        <dbReference type="SAM" id="Phobius"/>
    </source>
</evidence>
<dbReference type="InterPro" id="IPR004358">
    <property type="entry name" value="Sig_transdc_His_kin-like_C"/>
</dbReference>
<dbReference type="PANTHER" id="PTHR44936">
    <property type="entry name" value="SENSOR PROTEIN CREC"/>
    <property type="match status" value="1"/>
</dbReference>
<evidence type="ECO:0000256" key="4">
    <source>
        <dbReference type="ARBA" id="ARBA00022475"/>
    </source>
</evidence>
<dbReference type="PROSITE" id="PS50885">
    <property type="entry name" value="HAMP"/>
    <property type="match status" value="1"/>
</dbReference>
<comment type="subcellular location">
    <subcellularLocation>
        <location evidence="2">Cell membrane</location>
        <topology evidence="2">Multi-pass membrane protein</topology>
    </subcellularLocation>
</comment>
<dbReference type="Proteomes" id="UP001273505">
    <property type="component" value="Unassembled WGS sequence"/>
</dbReference>
<dbReference type="PROSITE" id="PS50109">
    <property type="entry name" value="HIS_KIN"/>
    <property type="match status" value="1"/>
</dbReference>
<dbReference type="PRINTS" id="PR00344">
    <property type="entry name" value="BCTRLSENSOR"/>
</dbReference>
<evidence type="ECO:0000256" key="1">
    <source>
        <dbReference type="ARBA" id="ARBA00000085"/>
    </source>
</evidence>
<reference evidence="13 14" key="1">
    <citation type="submission" date="2023-11" db="EMBL/GenBank/DDBJ databases">
        <title>Gilvimarinus fulvus sp. nov., isolated from the surface of Kelp.</title>
        <authorList>
            <person name="Sun Y.Y."/>
            <person name="Gong Y."/>
            <person name="Du Z.J."/>
        </authorList>
    </citation>
    <scope>NUCLEOTIDE SEQUENCE [LARGE SCALE GENOMIC DNA]</scope>
    <source>
        <strain evidence="13 14">SDUM040013</strain>
    </source>
</reference>
<evidence type="ECO:0000313" key="13">
    <source>
        <dbReference type="EMBL" id="MDX6851547.1"/>
    </source>
</evidence>
<dbReference type="EC" id="2.7.13.3" evidence="3"/>
<dbReference type="RefSeq" id="WP_302721399.1">
    <property type="nucleotide sequence ID" value="NZ_JAULRU010000302.1"/>
</dbReference>
<evidence type="ECO:0000256" key="5">
    <source>
        <dbReference type="ARBA" id="ARBA00022553"/>
    </source>
</evidence>
<feature type="domain" description="Histidine kinase" evidence="11">
    <location>
        <begin position="232"/>
        <end position="433"/>
    </location>
</feature>
<dbReference type="InterPro" id="IPR003660">
    <property type="entry name" value="HAMP_dom"/>
</dbReference>
<keyword evidence="10" id="KW-0812">Transmembrane</keyword>
<accession>A0ABU4S2Z7</accession>
<dbReference type="InterPro" id="IPR050980">
    <property type="entry name" value="2C_sensor_his_kinase"/>
</dbReference>
<dbReference type="InterPro" id="IPR005467">
    <property type="entry name" value="His_kinase_dom"/>
</dbReference>
<feature type="domain" description="HAMP" evidence="12">
    <location>
        <begin position="173"/>
        <end position="224"/>
    </location>
</feature>
<comment type="catalytic activity">
    <reaction evidence="1">
        <text>ATP + protein L-histidine = ADP + protein N-phospho-L-histidine.</text>
        <dbReference type="EC" id="2.7.13.3"/>
    </reaction>
</comment>
<dbReference type="Gene3D" id="6.10.340.10">
    <property type="match status" value="1"/>
</dbReference>